<reference evidence="1 2" key="1">
    <citation type="submission" date="2023-01" db="EMBL/GenBank/DDBJ databases">
        <authorList>
            <person name="Kreplak J."/>
        </authorList>
    </citation>
    <scope>NUCLEOTIDE SEQUENCE [LARGE SCALE GENOMIC DNA]</scope>
</reference>
<dbReference type="EMBL" id="OX451735">
    <property type="protein sequence ID" value="CAI8593582.1"/>
    <property type="molecule type" value="Genomic_DNA"/>
</dbReference>
<dbReference type="AlphaFoldDB" id="A0AAV0ZCE6"/>
<proteinExistence type="predicted"/>
<keyword evidence="2" id="KW-1185">Reference proteome</keyword>
<evidence type="ECO:0000313" key="1">
    <source>
        <dbReference type="EMBL" id="CAI8593582.1"/>
    </source>
</evidence>
<evidence type="ECO:0000313" key="2">
    <source>
        <dbReference type="Proteomes" id="UP001157006"/>
    </source>
</evidence>
<organism evidence="1 2">
    <name type="scientific">Vicia faba</name>
    <name type="common">Broad bean</name>
    <name type="synonym">Faba vulgaris</name>
    <dbReference type="NCBI Taxonomy" id="3906"/>
    <lineage>
        <taxon>Eukaryota</taxon>
        <taxon>Viridiplantae</taxon>
        <taxon>Streptophyta</taxon>
        <taxon>Embryophyta</taxon>
        <taxon>Tracheophyta</taxon>
        <taxon>Spermatophyta</taxon>
        <taxon>Magnoliopsida</taxon>
        <taxon>eudicotyledons</taxon>
        <taxon>Gunneridae</taxon>
        <taxon>Pentapetalae</taxon>
        <taxon>rosids</taxon>
        <taxon>fabids</taxon>
        <taxon>Fabales</taxon>
        <taxon>Fabaceae</taxon>
        <taxon>Papilionoideae</taxon>
        <taxon>50 kb inversion clade</taxon>
        <taxon>NPAAA clade</taxon>
        <taxon>Hologalegina</taxon>
        <taxon>IRL clade</taxon>
        <taxon>Fabeae</taxon>
        <taxon>Vicia</taxon>
    </lineage>
</organism>
<protein>
    <submittedName>
        <fullName evidence="1">Uncharacterized protein</fullName>
    </submittedName>
</protein>
<name>A0AAV0ZCE6_VICFA</name>
<sequence>MHITIHKILRASKSPLQHYILHHHHYLSASATKFLSTLCLNPVLLQSSSSPFTNHQSPRIASLILQSPSTTNNNIIIIAKSSVNATCFIFIINNITMIMQKQKEK</sequence>
<gene>
    <name evidence="1" type="ORF">VFH_I098360</name>
</gene>
<accession>A0AAV0ZCE6</accession>
<dbReference type="Proteomes" id="UP001157006">
    <property type="component" value="Chromosome 1S"/>
</dbReference>